<gene>
    <name evidence="2" type="ORF">H0235_016147</name>
</gene>
<evidence type="ECO:0000256" key="1">
    <source>
        <dbReference type="SAM" id="MobiDB-lite"/>
    </source>
</evidence>
<organism evidence="2 3">
    <name type="scientific">Vespula pensylvanica</name>
    <name type="common">Western yellow jacket</name>
    <name type="synonym">Wasp</name>
    <dbReference type="NCBI Taxonomy" id="30213"/>
    <lineage>
        <taxon>Eukaryota</taxon>
        <taxon>Metazoa</taxon>
        <taxon>Ecdysozoa</taxon>
        <taxon>Arthropoda</taxon>
        <taxon>Hexapoda</taxon>
        <taxon>Insecta</taxon>
        <taxon>Pterygota</taxon>
        <taxon>Neoptera</taxon>
        <taxon>Endopterygota</taxon>
        <taxon>Hymenoptera</taxon>
        <taxon>Apocrita</taxon>
        <taxon>Aculeata</taxon>
        <taxon>Vespoidea</taxon>
        <taxon>Vespidae</taxon>
        <taxon>Vespinae</taxon>
        <taxon>Vespula</taxon>
    </lineage>
</organism>
<proteinExistence type="predicted"/>
<dbReference type="EMBL" id="JACSDY010000019">
    <property type="protein sequence ID" value="KAF7398139.1"/>
    <property type="molecule type" value="Genomic_DNA"/>
</dbReference>
<evidence type="ECO:0000313" key="2">
    <source>
        <dbReference type="EMBL" id="KAF7398139.1"/>
    </source>
</evidence>
<comment type="caution">
    <text evidence="2">The sequence shown here is derived from an EMBL/GenBank/DDBJ whole genome shotgun (WGS) entry which is preliminary data.</text>
</comment>
<feature type="region of interest" description="Disordered" evidence="1">
    <location>
        <begin position="36"/>
        <end position="69"/>
    </location>
</feature>
<protein>
    <submittedName>
        <fullName evidence="2">Uncharacterized protein</fullName>
    </submittedName>
</protein>
<name>A0A834K0K2_VESPE</name>
<accession>A0A834K0K2</accession>
<reference evidence="2" key="1">
    <citation type="journal article" date="2020" name="G3 (Bethesda)">
        <title>High-Quality Assemblies for Three Invasive Social Wasps from the &lt;i&gt;Vespula&lt;/i&gt; Genus.</title>
        <authorList>
            <person name="Harrop T.W.R."/>
            <person name="Guhlin J."/>
            <person name="McLaughlin G.M."/>
            <person name="Permina E."/>
            <person name="Stockwell P."/>
            <person name="Gilligan J."/>
            <person name="Le Lec M.F."/>
            <person name="Gruber M.A.M."/>
            <person name="Quinn O."/>
            <person name="Lovegrove M."/>
            <person name="Duncan E.J."/>
            <person name="Remnant E.J."/>
            <person name="Van Eeckhoven J."/>
            <person name="Graham B."/>
            <person name="Knapp R.A."/>
            <person name="Langford K.W."/>
            <person name="Kronenberg Z."/>
            <person name="Press M.O."/>
            <person name="Eacker S.M."/>
            <person name="Wilson-Rankin E.E."/>
            <person name="Purcell J."/>
            <person name="Lester P.J."/>
            <person name="Dearden P.K."/>
        </authorList>
    </citation>
    <scope>NUCLEOTIDE SEQUENCE</scope>
    <source>
        <strain evidence="2">Volc-1</strain>
    </source>
</reference>
<dbReference type="Proteomes" id="UP000600918">
    <property type="component" value="Unassembled WGS sequence"/>
</dbReference>
<dbReference type="AlphaFoldDB" id="A0A834K0K2"/>
<keyword evidence="3" id="KW-1185">Reference proteome</keyword>
<sequence>MKFSVNTSNTLVSEHRLPYLLEEIISETISTIHAGGAAVPIHPGRDNREPGARNDDRRGSFKLSMDMRF</sequence>
<evidence type="ECO:0000313" key="3">
    <source>
        <dbReference type="Proteomes" id="UP000600918"/>
    </source>
</evidence>
<feature type="compositionally biased region" description="Basic and acidic residues" evidence="1">
    <location>
        <begin position="43"/>
        <end position="69"/>
    </location>
</feature>